<comment type="caution">
    <text evidence="1">The sequence shown here is derived from an EMBL/GenBank/DDBJ whole genome shotgun (WGS) entry which is preliminary data.</text>
</comment>
<reference evidence="2 3" key="2">
    <citation type="submission" date="2024-07" db="EMBL/GenBank/DDBJ databases">
        <authorList>
            <person name="Akdeniz Z."/>
        </authorList>
    </citation>
    <scope>NUCLEOTIDE SEQUENCE [LARGE SCALE GENOMIC DNA]</scope>
</reference>
<sequence>MLFNLGEITFISSNFKCPPSQSHQALFLPSQDLYLLTTSGLCTTTATNRNWCWSCYCCCVQTACISLNSHEEMIILRECLGQLNIQYIQKGWMWHEFSIISENMNQIQWRAILVIEAKLRSNLAIETILEKFDLFSGNAFLRALQVNGDSQDKSKHGLYNGKSDGLYKQGTDVIF</sequence>
<dbReference type="Proteomes" id="UP001642409">
    <property type="component" value="Unassembled WGS sequence"/>
</dbReference>
<dbReference type="EMBL" id="CAXDID020000005">
    <property type="protein sequence ID" value="CAL5974782.1"/>
    <property type="molecule type" value="Genomic_DNA"/>
</dbReference>
<proteinExistence type="predicted"/>
<dbReference type="AlphaFoldDB" id="A0AA86TWB6"/>
<keyword evidence="3" id="KW-1185">Reference proteome</keyword>
<gene>
    <name evidence="1" type="ORF">HINF_LOCUS18391</name>
    <name evidence="2" type="ORF">HINF_LOCUS3025</name>
</gene>
<evidence type="ECO:0000313" key="2">
    <source>
        <dbReference type="EMBL" id="CAL5974782.1"/>
    </source>
</evidence>
<evidence type="ECO:0000313" key="1">
    <source>
        <dbReference type="EMBL" id="CAI9930746.1"/>
    </source>
</evidence>
<reference evidence="1" key="1">
    <citation type="submission" date="2023-06" db="EMBL/GenBank/DDBJ databases">
        <authorList>
            <person name="Kurt Z."/>
        </authorList>
    </citation>
    <scope>NUCLEOTIDE SEQUENCE</scope>
</reference>
<organism evidence="1">
    <name type="scientific">Hexamita inflata</name>
    <dbReference type="NCBI Taxonomy" id="28002"/>
    <lineage>
        <taxon>Eukaryota</taxon>
        <taxon>Metamonada</taxon>
        <taxon>Diplomonadida</taxon>
        <taxon>Hexamitidae</taxon>
        <taxon>Hexamitinae</taxon>
        <taxon>Hexamita</taxon>
    </lineage>
</organism>
<name>A0AA86TWB6_9EUKA</name>
<protein>
    <submittedName>
        <fullName evidence="2">Hypothetical_protein</fullName>
    </submittedName>
</protein>
<accession>A0AA86TWB6</accession>
<evidence type="ECO:0000313" key="3">
    <source>
        <dbReference type="Proteomes" id="UP001642409"/>
    </source>
</evidence>
<dbReference type="EMBL" id="CATOUU010000464">
    <property type="protein sequence ID" value="CAI9930746.1"/>
    <property type="molecule type" value="Genomic_DNA"/>
</dbReference>